<gene>
    <name evidence="1" type="ORF">L227DRAFT_261210</name>
</gene>
<dbReference type="AlphaFoldDB" id="A0A5C2STC6"/>
<keyword evidence="2" id="KW-1185">Reference proteome</keyword>
<organism evidence="1 2">
    <name type="scientific">Lentinus tigrinus ALCF2SS1-6</name>
    <dbReference type="NCBI Taxonomy" id="1328759"/>
    <lineage>
        <taxon>Eukaryota</taxon>
        <taxon>Fungi</taxon>
        <taxon>Dikarya</taxon>
        <taxon>Basidiomycota</taxon>
        <taxon>Agaricomycotina</taxon>
        <taxon>Agaricomycetes</taxon>
        <taxon>Polyporales</taxon>
        <taxon>Polyporaceae</taxon>
        <taxon>Lentinus</taxon>
    </lineage>
</organism>
<evidence type="ECO:0008006" key="3">
    <source>
        <dbReference type="Google" id="ProtNLM"/>
    </source>
</evidence>
<sequence>MLFTLPADLCTLPDPPIKFTGLPHRRLGHLTTPRLLRDPQTLDFERWVAYARHVQVIGEHPHSILDRVSFSPEVWATLTRYGPNPLLPNLRRLCVHGAEVQYLSNDTLHFPFAGSLRHLRCPVTSRPKDLDILDKLAKSALQLEVLDISTEYIAERGRLERYTLDSITLEKSLIPCLLTLSDLRMLRLPNVTGISPAALSAIGALRSLSELTITITDLLTPLDNGSSTLFPTLKTVRTTVDELRCVTAFLYSISSPLLETIWVSCHNHATSAAVIRFFSASAVYQQHPRLTLREIMLASKHVQPQPRCNLEEAIRPLLNLHQLASFSLFGWETLDIDNSFVAELASAWPALKTLHLRPSSDPQFLSDAAPSVTLAGLLPLASLCPELRAVSLAINVDVDVPAPELRPYRQVTESRLRELHIGLTGPPRDPVQIAAFLSDHFPWLYNVGYYPRPGASIETRRGWGIVQALRCNLSLIRWQERNWAERLRRGSCDETSS</sequence>
<dbReference type="InterPro" id="IPR032675">
    <property type="entry name" value="LRR_dom_sf"/>
</dbReference>
<reference evidence="1" key="1">
    <citation type="journal article" date="2018" name="Genome Biol. Evol.">
        <title>Genomics and development of Lentinus tigrinus, a white-rot wood-decaying mushroom with dimorphic fruiting bodies.</title>
        <authorList>
            <person name="Wu B."/>
            <person name="Xu Z."/>
            <person name="Knudson A."/>
            <person name="Carlson A."/>
            <person name="Chen N."/>
            <person name="Kovaka S."/>
            <person name="LaButti K."/>
            <person name="Lipzen A."/>
            <person name="Pennachio C."/>
            <person name="Riley R."/>
            <person name="Schakwitz W."/>
            <person name="Umezawa K."/>
            <person name="Ohm R.A."/>
            <person name="Grigoriev I.V."/>
            <person name="Nagy L.G."/>
            <person name="Gibbons J."/>
            <person name="Hibbett D."/>
        </authorList>
    </citation>
    <scope>NUCLEOTIDE SEQUENCE [LARGE SCALE GENOMIC DNA]</scope>
    <source>
        <strain evidence="1">ALCF2SS1-6</strain>
    </source>
</reference>
<evidence type="ECO:0000313" key="2">
    <source>
        <dbReference type="Proteomes" id="UP000313359"/>
    </source>
</evidence>
<dbReference type="STRING" id="1328759.A0A5C2STC6"/>
<protein>
    <recommendedName>
        <fullName evidence="3">F-box domain-containing protein</fullName>
    </recommendedName>
</protein>
<dbReference type="OrthoDB" id="2754214at2759"/>
<dbReference type="SUPFAM" id="SSF52047">
    <property type="entry name" value="RNI-like"/>
    <property type="match status" value="1"/>
</dbReference>
<evidence type="ECO:0000313" key="1">
    <source>
        <dbReference type="EMBL" id="RPD64586.1"/>
    </source>
</evidence>
<accession>A0A5C2STC6</accession>
<name>A0A5C2STC6_9APHY</name>
<dbReference type="Gene3D" id="3.80.10.10">
    <property type="entry name" value="Ribonuclease Inhibitor"/>
    <property type="match status" value="2"/>
</dbReference>
<proteinExistence type="predicted"/>
<dbReference type="EMBL" id="ML122253">
    <property type="protein sequence ID" value="RPD64586.1"/>
    <property type="molecule type" value="Genomic_DNA"/>
</dbReference>
<dbReference type="Proteomes" id="UP000313359">
    <property type="component" value="Unassembled WGS sequence"/>
</dbReference>